<reference evidence="2" key="1">
    <citation type="journal article" date="2017" name="Cell">
        <title>Insights into land plant evolution garnered from the Marchantia polymorpha genome.</title>
        <authorList>
            <person name="Bowman J.L."/>
            <person name="Kohchi T."/>
            <person name="Yamato K.T."/>
            <person name="Jenkins J."/>
            <person name="Shu S."/>
            <person name="Ishizaki K."/>
            <person name="Yamaoka S."/>
            <person name="Nishihama R."/>
            <person name="Nakamura Y."/>
            <person name="Berger F."/>
            <person name="Adam C."/>
            <person name="Aki S.S."/>
            <person name="Althoff F."/>
            <person name="Araki T."/>
            <person name="Arteaga-Vazquez M.A."/>
            <person name="Balasubrmanian S."/>
            <person name="Barry K."/>
            <person name="Bauer D."/>
            <person name="Boehm C.R."/>
            <person name="Briginshaw L."/>
            <person name="Caballero-Perez J."/>
            <person name="Catarino B."/>
            <person name="Chen F."/>
            <person name="Chiyoda S."/>
            <person name="Chovatia M."/>
            <person name="Davies K.M."/>
            <person name="Delmans M."/>
            <person name="Demura T."/>
            <person name="Dierschke T."/>
            <person name="Dolan L."/>
            <person name="Dorantes-Acosta A.E."/>
            <person name="Eklund D.M."/>
            <person name="Florent S.N."/>
            <person name="Flores-Sandoval E."/>
            <person name="Fujiyama A."/>
            <person name="Fukuzawa H."/>
            <person name="Galik B."/>
            <person name="Grimanelli D."/>
            <person name="Grimwood J."/>
            <person name="Grossniklaus U."/>
            <person name="Hamada T."/>
            <person name="Haseloff J."/>
            <person name="Hetherington A.J."/>
            <person name="Higo A."/>
            <person name="Hirakawa Y."/>
            <person name="Hundley H.N."/>
            <person name="Ikeda Y."/>
            <person name="Inoue K."/>
            <person name="Inoue S.I."/>
            <person name="Ishida S."/>
            <person name="Jia Q."/>
            <person name="Kakita M."/>
            <person name="Kanazawa T."/>
            <person name="Kawai Y."/>
            <person name="Kawashima T."/>
            <person name="Kennedy M."/>
            <person name="Kinose K."/>
            <person name="Kinoshita T."/>
            <person name="Kohara Y."/>
            <person name="Koide E."/>
            <person name="Komatsu K."/>
            <person name="Kopischke S."/>
            <person name="Kubo M."/>
            <person name="Kyozuka J."/>
            <person name="Lagercrantz U."/>
            <person name="Lin S.S."/>
            <person name="Lindquist E."/>
            <person name="Lipzen A.M."/>
            <person name="Lu C.W."/>
            <person name="De Luna E."/>
            <person name="Martienssen R.A."/>
            <person name="Minamino N."/>
            <person name="Mizutani M."/>
            <person name="Mizutani M."/>
            <person name="Mochizuki N."/>
            <person name="Monte I."/>
            <person name="Mosher R."/>
            <person name="Nagasaki H."/>
            <person name="Nakagami H."/>
            <person name="Naramoto S."/>
            <person name="Nishitani K."/>
            <person name="Ohtani M."/>
            <person name="Okamoto T."/>
            <person name="Okumura M."/>
            <person name="Phillips J."/>
            <person name="Pollak B."/>
            <person name="Reinders A."/>
            <person name="Rovekamp M."/>
            <person name="Sano R."/>
            <person name="Sawa S."/>
            <person name="Schmid M.W."/>
            <person name="Shirakawa M."/>
            <person name="Solano R."/>
            <person name="Spunde A."/>
            <person name="Suetsugu N."/>
            <person name="Sugano S."/>
            <person name="Sugiyama A."/>
            <person name="Sun R."/>
            <person name="Suzuki Y."/>
            <person name="Takenaka M."/>
            <person name="Takezawa D."/>
            <person name="Tomogane H."/>
            <person name="Tsuzuki M."/>
            <person name="Ueda T."/>
            <person name="Umeda M."/>
            <person name="Ward J.M."/>
            <person name="Watanabe Y."/>
            <person name="Yazaki K."/>
            <person name="Yokoyama R."/>
            <person name="Yoshitake Y."/>
            <person name="Yotsui I."/>
            <person name="Zachgo S."/>
            <person name="Schmutz J."/>
        </authorList>
    </citation>
    <scope>NUCLEOTIDE SEQUENCE [LARGE SCALE GENOMIC DNA]</scope>
    <source>
        <strain evidence="2">Tak-1</strain>
    </source>
</reference>
<name>A0A2R6WAH5_MARPO</name>
<keyword evidence="2" id="KW-1185">Reference proteome</keyword>
<protein>
    <submittedName>
        <fullName evidence="1">Uncharacterized protein</fullName>
    </submittedName>
</protein>
<dbReference type="EMBL" id="KZ772791">
    <property type="protein sequence ID" value="PTQ30857.1"/>
    <property type="molecule type" value="Genomic_DNA"/>
</dbReference>
<evidence type="ECO:0000313" key="2">
    <source>
        <dbReference type="Proteomes" id="UP000244005"/>
    </source>
</evidence>
<accession>A0A2R6WAH5</accession>
<evidence type="ECO:0000313" key="1">
    <source>
        <dbReference type="EMBL" id="PTQ30857.1"/>
    </source>
</evidence>
<organism evidence="1 2">
    <name type="scientific">Marchantia polymorpha</name>
    <name type="common">Common liverwort</name>
    <name type="synonym">Marchantia aquatica</name>
    <dbReference type="NCBI Taxonomy" id="3197"/>
    <lineage>
        <taxon>Eukaryota</taxon>
        <taxon>Viridiplantae</taxon>
        <taxon>Streptophyta</taxon>
        <taxon>Embryophyta</taxon>
        <taxon>Marchantiophyta</taxon>
        <taxon>Marchantiopsida</taxon>
        <taxon>Marchantiidae</taxon>
        <taxon>Marchantiales</taxon>
        <taxon>Marchantiaceae</taxon>
        <taxon>Marchantia</taxon>
    </lineage>
</organism>
<sequence length="80" mass="8936">MHIYMIQACSEIGEAIWLVFGGHTQEGRLIGTPSESEHSPSLPRTSLPRSDLVISVHLKSRPLISDSRINRVIRIGRTKC</sequence>
<dbReference type="Proteomes" id="UP000244005">
    <property type="component" value="Unassembled WGS sequence"/>
</dbReference>
<dbReference type="Gramene" id="Mp4g15310.1">
    <property type="protein sequence ID" value="Mp4g15310.1.cds1"/>
    <property type="gene ID" value="Mp4g15310"/>
</dbReference>
<proteinExistence type="predicted"/>
<dbReference type="AlphaFoldDB" id="A0A2R6WAH5"/>
<gene>
    <name evidence="1" type="ORF">MARPO_0119s0055</name>
</gene>